<dbReference type="InterPro" id="IPR036942">
    <property type="entry name" value="Beta-barrel_TonB_sf"/>
</dbReference>
<evidence type="ECO:0000256" key="9">
    <source>
        <dbReference type="ARBA" id="ARBA00023237"/>
    </source>
</evidence>
<dbReference type="GO" id="GO:0006826">
    <property type="term" value="P:iron ion transport"/>
    <property type="evidence" value="ECO:0007669"/>
    <property type="project" value="UniProtKB-KW"/>
</dbReference>
<evidence type="ECO:0000256" key="1">
    <source>
        <dbReference type="ARBA" id="ARBA00004571"/>
    </source>
</evidence>
<keyword evidence="14" id="KW-0675">Receptor</keyword>
<keyword evidence="5 10" id="KW-0812">Transmembrane</keyword>
<evidence type="ECO:0000256" key="2">
    <source>
        <dbReference type="ARBA" id="ARBA00022448"/>
    </source>
</evidence>
<evidence type="ECO:0000256" key="5">
    <source>
        <dbReference type="ARBA" id="ARBA00022692"/>
    </source>
</evidence>
<name>A0A6I4UQ83_9SPHN</name>
<keyword evidence="6" id="KW-0408">Iron</keyword>
<evidence type="ECO:0000259" key="13">
    <source>
        <dbReference type="SMART" id="SM00965"/>
    </source>
</evidence>
<dbReference type="Gene3D" id="2.170.130.10">
    <property type="entry name" value="TonB-dependent receptor, plug domain"/>
    <property type="match status" value="1"/>
</dbReference>
<evidence type="ECO:0000256" key="4">
    <source>
        <dbReference type="ARBA" id="ARBA00022496"/>
    </source>
</evidence>
<keyword evidence="8 10" id="KW-0472">Membrane</keyword>
<evidence type="ECO:0000256" key="6">
    <source>
        <dbReference type="ARBA" id="ARBA00023004"/>
    </source>
</evidence>
<comment type="similarity">
    <text evidence="10 11">Belongs to the TonB-dependent receptor family.</text>
</comment>
<keyword evidence="4" id="KW-0406">Ion transport</keyword>
<dbReference type="InterPro" id="IPR012910">
    <property type="entry name" value="Plug_dom"/>
</dbReference>
<dbReference type="InterPro" id="IPR037066">
    <property type="entry name" value="Plug_dom_sf"/>
</dbReference>
<keyword evidence="9 10" id="KW-0998">Cell outer membrane</keyword>
<keyword evidence="3 10" id="KW-1134">Transmembrane beta strand</keyword>
<dbReference type="Pfam" id="PF00593">
    <property type="entry name" value="TonB_dep_Rec_b-barrel"/>
    <property type="match status" value="1"/>
</dbReference>
<accession>A0A6I4UQ83</accession>
<dbReference type="InterPro" id="IPR011662">
    <property type="entry name" value="Secretin/TonB_short_N"/>
</dbReference>
<sequence length="1052" mass="113432">MHRSFIRGIVTCALSSASVLGLAAPLAPAAAQTATPKFDIPATDLATALETFGRQSGREIIFDRSQVAGKRSARVTGTHDPRRALSLLLRRTGLVMSMANEGTFVVSVPEGNGDGDGEGGEMASSYGEDAVPEAHEGISEILVVGSRSQNVDIRRSEDDAQPYVVFGAEEIRTSGVNNIEEFLATRLPMNAQSIRADQSANIIPLGGGINLRGLGTNQTVILINGRRAPNPTAGGVSFLQSNIAGISPSLIERIEVLPATASGIYGGNATGGVINIITKQDFSGIEIETKYRNSQDFVAGGSSLSANGGLGIGPRTHLTANVSYMQTRPFYFNDRNSIGRRSRERLLSNNAAAITSPLPFGATPNFCATATTFSTTCAPIELVLDNSALVGSTLGHVREGYRGPYPGPDGAGDAGNALLASNTYNLDFGRVQIGRAERTNSVGLGLKHNLHALEFFADVYTSEARSNSSTRNSVLVNIPATSEFNPFQQNIVVSLIGPELYNTSSERTRMARGGVTVRLPSGWRALLEAGWQEQRSRNSALDAFVISPEGVNYLRSIALRDLSRYPAVDLLSFYTPVETARTSSVRTWELSARLGGPILSLPGGAVTLNSLLEIRRQRVSDVFADAKTLPTNDLAVNWKPPVTQRITSGYAEIGIPIFSEKNAIALVRGLSVTAAVRRDDYHIAAGEGLALPLASREGPFPSFETTKSSPASTDYTLSVRYEPVRDLALRASYSTGYLVPAISQILPGFQSSLSDFFISLLDLRDPQRGNTLLVGPVDWVTGGNPELKPEKSRSFSAGFILSPTFLAGLRLSADYVEIRKKDEIGVINFLDLFPNESLFPGRITRDPLTSADAALGYTAGRVTKIDTSLINLQSSTVRTIDFQLDYRRAVRRLGTFHLYAIATHQWDRRSQLTLASRVLDTVGFTDGPLEWRANIGLNWRRDGWSAGWNAQFYDSYSLCGASASKTSCDLTTLNNGRSSVPSQTYHDVFLSYAFPDKALNGVGAGLEIALGVQNIPNARPPAIASTGFGYSTYGDLRLRRFEIGLRKRFDVR</sequence>
<evidence type="ECO:0000256" key="3">
    <source>
        <dbReference type="ARBA" id="ARBA00022452"/>
    </source>
</evidence>
<dbReference type="OrthoDB" id="9760333at2"/>
<evidence type="ECO:0000313" key="14">
    <source>
        <dbReference type="EMBL" id="MXP41140.1"/>
    </source>
</evidence>
<dbReference type="InterPro" id="IPR039426">
    <property type="entry name" value="TonB-dep_rcpt-like"/>
</dbReference>
<comment type="subcellular location">
    <subcellularLocation>
        <location evidence="1 10">Cell outer membrane</location>
        <topology evidence="1 10">Multi-pass membrane protein</topology>
    </subcellularLocation>
</comment>
<dbReference type="RefSeq" id="WP_160745971.1">
    <property type="nucleotide sequence ID" value="NZ_WTYK01000002.1"/>
</dbReference>
<dbReference type="Proteomes" id="UP000469159">
    <property type="component" value="Unassembled WGS sequence"/>
</dbReference>
<dbReference type="EMBL" id="WTYK01000002">
    <property type="protein sequence ID" value="MXP41140.1"/>
    <property type="molecule type" value="Genomic_DNA"/>
</dbReference>
<proteinExistence type="inferred from homology"/>
<dbReference type="Gene3D" id="2.40.170.20">
    <property type="entry name" value="TonB-dependent receptor, beta-barrel domain"/>
    <property type="match status" value="1"/>
</dbReference>
<evidence type="ECO:0000256" key="11">
    <source>
        <dbReference type="RuleBase" id="RU003357"/>
    </source>
</evidence>
<dbReference type="Gene3D" id="3.55.50.30">
    <property type="match status" value="1"/>
</dbReference>
<evidence type="ECO:0000313" key="15">
    <source>
        <dbReference type="Proteomes" id="UP000469159"/>
    </source>
</evidence>
<gene>
    <name evidence="14" type="ORF">GRI75_05705</name>
</gene>
<evidence type="ECO:0000256" key="12">
    <source>
        <dbReference type="SAM" id="SignalP"/>
    </source>
</evidence>
<comment type="caution">
    <text evidence="14">The sequence shown here is derived from an EMBL/GenBank/DDBJ whole genome shotgun (WGS) entry which is preliminary data.</text>
</comment>
<dbReference type="AlphaFoldDB" id="A0A6I4UQ83"/>
<reference evidence="14 15" key="1">
    <citation type="submission" date="2019-12" db="EMBL/GenBank/DDBJ databases">
        <title>Genomic-based taxomic classification of the family Erythrobacteraceae.</title>
        <authorList>
            <person name="Xu L."/>
        </authorList>
    </citation>
    <scope>NUCLEOTIDE SEQUENCE [LARGE SCALE GENOMIC DNA]</scope>
    <source>
        <strain evidence="14 15">MCCC 1K02066</strain>
    </source>
</reference>
<dbReference type="GO" id="GO:0009279">
    <property type="term" value="C:cell outer membrane"/>
    <property type="evidence" value="ECO:0007669"/>
    <property type="project" value="UniProtKB-SubCell"/>
</dbReference>
<dbReference type="SUPFAM" id="SSF56935">
    <property type="entry name" value="Porins"/>
    <property type="match status" value="1"/>
</dbReference>
<protein>
    <submittedName>
        <fullName evidence="14">TonB-dependent receptor</fullName>
    </submittedName>
</protein>
<feature type="chain" id="PRO_5026013721" evidence="12">
    <location>
        <begin position="24"/>
        <end position="1052"/>
    </location>
</feature>
<dbReference type="PANTHER" id="PTHR47234:SF2">
    <property type="entry name" value="TONB-DEPENDENT RECEPTOR"/>
    <property type="match status" value="1"/>
</dbReference>
<keyword evidence="7 11" id="KW-0798">TonB box</keyword>
<dbReference type="Pfam" id="PF07715">
    <property type="entry name" value="Plug"/>
    <property type="match status" value="1"/>
</dbReference>
<dbReference type="PROSITE" id="PS52016">
    <property type="entry name" value="TONB_DEPENDENT_REC_3"/>
    <property type="match status" value="1"/>
</dbReference>
<organism evidence="14 15">
    <name type="scientific">Croceibacterium soli</name>
    <dbReference type="NCBI Taxonomy" id="1739690"/>
    <lineage>
        <taxon>Bacteria</taxon>
        <taxon>Pseudomonadati</taxon>
        <taxon>Pseudomonadota</taxon>
        <taxon>Alphaproteobacteria</taxon>
        <taxon>Sphingomonadales</taxon>
        <taxon>Erythrobacteraceae</taxon>
        <taxon>Croceibacterium</taxon>
    </lineage>
</organism>
<dbReference type="InterPro" id="IPR000531">
    <property type="entry name" value="Beta-barrel_TonB"/>
</dbReference>
<evidence type="ECO:0000256" key="7">
    <source>
        <dbReference type="ARBA" id="ARBA00023077"/>
    </source>
</evidence>
<keyword evidence="15" id="KW-1185">Reference proteome</keyword>
<feature type="signal peptide" evidence="12">
    <location>
        <begin position="1"/>
        <end position="23"/>
    </location>
</feature>
<keyword evidence="12" id="KW-0732">Signal</keyword>
<keyword evidence="4" id="KW-0410">Iron transport</keyword>
<evidence type="ECO:0000256" key="10">
    <source>
        <dbReference type="PROSITE-ProRule" id="PRU01360"/>
    </source>
</evidence>
<keyword evidence="2 10" id="KW-0813">Transport</keyword>
<feature type="domain" description="Secretin/TonB short N-terminal" evidence="13">
    <location>
        <begin position="58"/>
        <end position="109"/>
    </location>
</feature>
<dbReference type="SMART" id="SM00965">
    <property type="entry name" value="STN"/>
    <property type="match status" value="1"/>
</dbReference>
<dbReference type="PANTHER" id="PTHR47234">
    <property type="match status" value="1"/>
</dbReference>
<evidence type="ECO:0000256" key="8">
    <source>
        <dbReference type="ARBA" id="ARBA00023136"/>
    </source>
</evidence>